<dbReference type="Pfam" id="PF13432">
    <property type="entry name" value="TPR_16"/>
    <property type="match status" value="1"/>
</dbReference>
<evidence type="ECO:0000256" key="1">
    <source>
        <dbReference type="ARBA" id="ARBA00004170"/>
    </source>
</evidence>
<accession>A0A8C8M388</accession>
<dbReference type="RefSeq" id="XP_042178857.1">
    <property type="nucleotide sequence ID" value="XM_042322923.1"/>
</dbReference>
<dbReference type="SMART" id="SM00028">
    <property type="entry name" value="TPR"/>
    <property type="match status" value="5"/>
</dbReference>
<keyword evidence="5" id="KW-0597">Phosphoprotein</keyword>
<evidence type="ECO:0000313" key="16">
    <source>
        <dbReference type="Ensembl" id="ENSOTSP00005060442.2"/>
    </source>
</evidence>
<feature type="region of interest" description="Disordered" evidence="15">
    <location>
        <begin position="91"/>
        <end position="127"/>
    </location>
</feature>
<dbReference type="InterPro" id="IPR024111">
    <property type="entry name" value="PEX5/PEX5L"/>
</dbReference>
<feature type="repeat" description="TPR" evidence="14">
    <location>
        <begin position="342"/>
        <end position="375"/>
    </location>
</feature>
<dbReference type="AlphaFoldDB" id="A0A8C8M388"/>
<comment type="subcellular location">
    <subcellularLocation>
        <location evidence="2">Cytoplasm</location>
    </subcellularLocation>
    <subcellularLocation>
        <location evidence="1">Membrane</location>
        <topology evidence="1">Peripheral membrane protein</topology>
    </subcellularLocation>
</comment>
<reference evidence="16" key="1">
    <citation type="submission" date="2025-08" db="UniProtKB">
        <authorList>
            <consortium name="Ensembl"/>
        </authorList>
    </citation>
    <scope>IDENTIFICATION</scope>
</reference>
<evidence type="ECO:0000256" key="4">
    <source>
        <dbReference type="ARBA" id="ARBA00022490"/>
    </source>
</evidence>
<evidence type="ECO:0000256" key="3">
    <source>
        <dbReference type="ARBA" id="ARBA00005348"/>
    </source>
</evidence>
<dbReference type="PANTHER" id="PTHR10130">
    <property type="entry name" value="PEROXISOMAL TARGETING SIGNAL 1 RECEPTOR PEX5"/>
    <property type="match status" value="1"/>
</dbReference>
<sequence>MYQGHLQGRDSRAADKTVAMVLKEIPSKASSEVKPLLTVTTKLVSEQQESRPLLSPSIDDFLCETKCHGAARLVTSNTAVLSSTLDLLDLSEPGERRNSKQDKKSPLLSRGDGPKNMPHRKKTTDETELIQVDVEQTVPCPHTPERVSLDSVNIASPLEKWEELNVHTERNSSRKWKLERRGSSKNSSSELLWSIDCKTQSEPPSKSSLEVNTIAEAEPALAFQGRLSKERFGGGALLSRNQSLEEEFERAKAAVESDTEFWDKMQAEWEELARRNWLTENEQAQIPSSVSPHEKGYYFHMDNPYKDWPNAFEEGLRKSKEGDLPNAVLLLEGAILQDPQDSEAWQVLGTTQAENENEQAAIVSLQRCLELHPNNLQALMALAVSLTNTGMRQDACEALLRWLRHNSKYKHLLKGKSHLAGSPGSQRRMSRVSTVGRYESSLLPEVKDLFLEAAQHNRDTDPDLQTGLGVLFNISAEFNKAVEAFNAALTVRPEDYLLWNRLGATLANGDRSEEAVEAYTRALELQPGFIRSRYNLGISCINLGAHREAASNFLTALSLQRKSRSQQLSQQVMSGNIWAALRIALSMMDQPELFQAANIGDLDLLMKAFNLDMEMVGTVQ</sequence>
<reference evidence="16" key="2">
    <citation type="submission" date="2025-09" db="UniProtKB">
        <authorList>
            <consortium name="Ensembl"/>
        </authorList>
    </citation>
    <scope>IDENTIFICATION</scope>
</reference>
<feature type="repeat" description="TPR" evidence="14">
    <location>
        <begin position="462"/>
        <end position="495"/>
    </location>
</feature>
<dbReference type="Pfam" id="PF14561">
    <property type="entry name" value="TPR_20"/>
    <property type="match status" value="1"/>
</dbReference>
<dbReference type="Proteomes" id="UP000694402">
    <property type="component" value="Unassembled WGS sequence"/>
</dbReference>
<evidence type="ECO:0000256" key="2">
    <source>
        <dbReference type="ARBA" id="ARBA00004496"/>
    </source>
</evidence>
<proteinExistence type="inferred from homology"/>
<evidence type="ECO:0000256" key="11">
    <source>
        <dbReference type="ARBA" id="ARBA00076398"/>
    </source>
</evidence>
<dbReference type="GO" id="GO:0016560">
    <property type="term" value="P:protein import into peroxisome matrix, docking"/>
    <property type="evidence" value="ECO:0007669"/>
    <property type="project" value="TreeGrafter"/>
</dbReference>
<keyword evidence="8" id="KW-0472">Membrane</keyword>
<evidence type="ECO:0000313" key="17">
    <source>
        <dbReference type="Proteomes" id="UP000694402"/>
    </source>
</evidence>
<evidence type="ECO:0000256" key="7">
    <source>
        <dbReference type="ARBA" id="ARBA00022803"/>
    </source>
</evidence>
<name>A0A8C8M388_ONCTS</name>
<dbReference type="GO" id="GO:0005052">
    <property type="term" value="F:peroxisome matrix targeting signal-1 binding"/>
    <property type="evidence" value="ECO:0007669"/>
    <property type="project" value="TreeGrafter"/>
</dbReference>
<dbReference type="InterPro" id="IPR019734">
    <property type="entry name" value="TPR_rpt"/>
</dbReference>
<comment type="function">
    <text evidence="9">Accessory subunit of hyperpolarization-activated cyclic nucleotide-gated (HCN) channels, regulating their cell-surface expression and cyclic nucleotide dependence.</text>
</comment>
<keyword evidence="7 14" id="KW-0802">TPR repeat</keyword>
<evidence type="ECO:0000256" key="14">
    <source>
        <dbReference type="PROSITE-ProRule" id="PRU00339"/>
    </source>
</evidence>
<evidence type="ECO:0000256" key="5">
    <source>
        <dbReference type="ARBA" id="ARBA00022553"/>
    </source>
</evidence>
<evidence type="ECO:0000256" key="15">
    <source>
        <dbReference type="SAM" id="MobiDB-lite"/>
    </source>
</evidence>
<dbReference type="GeneID" id="112251981"/>
<evidence type="ECO:0000256" key="9">
    <source>
        <dbReference type="ARBA" id="ARBA00056540"/>
    </source>
</evidence>
<evidence type="ECO:0000256" key="13">
    <source>
        <dbReference type="ARBA" id="ARBA00079805"/>
    </source>
</evidence>
<organism evidence="16 17">
    <name type="scientific">Oncorhynchus tshawytscha</name>
    <name type="common">Chinook salmon</name>
    <name type="synonym">Salmo tshawytscha</name>
    <dbReference type="NCBI Taxonomy" id="74940"/>
    <lineage>
        <taxon>Eukaryota</taxon>
        <taxon>Metazoa</taxon>
        <taxon>Chordata</taxon>
        <taxon>Craniata</taxon>
        <taxon>Vertebrata</taxon>
        <taxon>Euteleostomi</taxon>
        <taxon>Actinopterygii</taxon>
        <taxon>Neopterygii</taxon>
        <taxon>Teleostei</taxon>
        <taxon>Protacanthopterygii</taxon>
        <taxon>Salmoniformes</taxon>
        <taxon>Salmonidae</taxon>
        <taxon>Salmoninae</taxon>
        <taxon>Oncorhynchus</taxon>
    </lineage>
</organism>
<evidence type="ECO:0000256" key="10">
    <source>
        <dbReference type="ARBA" id="ARBA00068316"/>
    </source>
</evidence>
<gene>
    <name evidence="16" type="primary">LOC112251981</name>
</gene>
<dbReference type="GO" id="GO:0005829">
    <property type="term" value="C:cytosol"/>
    <property type="evidence" value="ECO:0007669"/>
    <property type="project" value="TreeGrafter"/>
</dbReference>
<keyword evidence="4" id="KW-0963">Cytoplasm</keyword>
<keyword evidence="17" id="KW-1185">Reference proteome</keyword>
<dbReference type="FunFam" id="1.25.40.10:FF:000012">
    <property type="entry name" value="PEX5-related protein isoform 5"/>
    <property type="match status" value="1"/>
</dbReference>
<evidence type="ECO:0000256" key="8">
    <source>
        <dbReference type="ARBA" id="ARBA00023136"/>
    </source>
</evidence>
<feature type="repeat" description="TPR" evidence="14">
    <location>
        <begin position="496"/>
        <end position="529"/>
    </location>
</feature>
<dbReference type="Ensembl" id="ENSOTST00005065779.2">
    <property type="protein sequence ID" value="ENSOTSP00005060442.2"/>
    <property type="gene ID" value="ENSOTSG00005079210.1"/>
</dbReference>
<keyword evidence="6" id="KW-0677">Repeat</keyword>
<dbReference type="GeneTree" id="ENSGT00940000155931"/>
<dbReference type="PROSITE" id="PS50005">
    <property type="entry name" value="TPR"/>
    <property type="match status" value="3"/>
</dbReference>
<evidence type="ECO:0000256" key="6">
    <source>
        <dbReference type="ARBA" id="ARBA00022737"/>
    </source>
</evidence>
<protein>
    <recommendedName>
        <fullName evidence="10">PEX5-related protein</fullName>
    </recommendedName>
    <alternativeName>
        <fullName evidence="13">PEX5-like protein</fullName>
    </alternativeName>
    <alternativeName>
        <fullName evidence="12">Peroxin-5-related protein</fullName>
    </alternativeName>
    <alternativeName>
        <fullName evidence="11">Tetratricopeptide repeat-containing Rab8b-interacting protein</fullName>
    </alternativeName>
</protein>
<dbReference type="PANTHER" id="PTHR10130:SF1">
    <property type="entry name" value="PEX5-RELATED PROTEIN"/>
    <property type="match status" value="1"/>
</dbReference>
<comment type="similarity">
    <text evidence="3">Belongs to the peroxisomal targeting signal receptor family.</text>
</comment>
<feature type="compositionally biased region" description="Basic and acidic residues" evidence="15">
    <location>
        <begin position="93"/>
        <end position="105"/>
    </location>
</feature>
<dbReference type="GO" id="GO:0005778">
    <property type="term" value="C:peroxisomal membrane"/>
    <property type="evidence" value="ECO:0007669"/>
    <property type="project" value="TreeGrafter"/>
</dbReference>
<evidence type="ECO:0000256" key="12">
    <source>
        <dbReference type="ARBA" id="ARBA00079268"/>
    </source>
</evidence>